<evidence type="ECO:0000259" key="5">
    <source>
        <dbReference type="SMART" id="SM01349"/>
    </source>
</evidence>
<dbReference type="Gene3D" id="1.25.10.10">
    <property type="entry name" value="Leucine-rich Repeat Variant"/>
    <property type="match status" value="2"/>
</dbReference>
<comment type="subcellular location">
    <subcellularLocation>
        <location evidence="1">Cytoplasm</location>
        <location evidence="1">Cytoskeleton</location>
    </subcellularLocation>
</comment>
<gene>
    <name evidence="6" type="ORF">AAJ76_1300013136</name>
</gene>
<dbReference type="GO" id="GO:0005856">
    <property type="term" value="C:cytoskeleton"/>
    <property type="evidence" value="ECO:0007669"/>
    <property type="project" value="UniProtKB-SubCell"/>
</dbReference>
<keyword evidence="7" id="KW-1185">Reference proteome</keyword>
<sequence length="1195" mass="137265">MDYIERIKSKNWKERQEVYLELGNHFKEGKNLEFLHLLQNETNIPALESAIDSILKAPIISTSAVSKIFLQIGNSKTTIKNRIFNLIDNIKDSDLVPTLVQLLSNKNPKIVSNTLISLNRLYENNKNLPTQDSLEALNLVLGHSDSVVRSEGLKFTVLLYKIVGNEVKKYLNIKPILLKELEEEFNKISPQSESISVDLDYSKINDSKWNIRVEGLTQLLNSPYNDNIVDVLFQRINDPNNQVFFLVLDVIYKFKVKDKKIINGLIERLKDKKMCITDKIKKTLIHVGVEHINTQYFMLKSPELKANLIEVCTECKIIDKEVIKCIIKCTEDSSSMVRNKAFEALRMLDYDKNLLSSDLRKKINPNETSTNVIVGNKIAPVQFTKKSITPIKKSITPIKKIVTPSKQNFTKKYTKKGQPAINKEILESFQSKYPFILDKTWTVRIEGINANKKYLLKEDLLDFARFLFSVKDPNFQVNILYLNLIIERKAELVTFLDVQEVLIYYCVDKCTEAKMKSKILELFGVFNRSLVIEILVEVICLVKKGKKFVELVKLLSEYHKNEREIEDVFKVGVTGLQEKKAVEGLKNTFKVQDSSFILDVKNEEGKSVNISCESKEQNSSFLHEPNENSRVQNDSKCSDHSSKTTNVNLFEPSPASNSAIDIINLINEKNVDTIFSLLDSLDLISHSSKIIEMSIYKDVQSTFFNTLMIHFVSKKYILSKEECQTLVKHYLSKGFYEELNMIDRVYPLTKLFLILKNILVDTISEKSEHCIVSLLKRYVTDSNSEIIKENIKNSENFLDFLDKCNNKSTIYKDAPKFNTCVFGTPVKDVKVINNITKITNNMTDSKDENNLPDTKNNMTETKIKNNMTDAKDENNLPDTKNIMTETKIKGNLADTKTFNKLKEPKCNSIPLNLIAPSVFEANDLNIDIETSLDCLNLSGGARLTPNAKKFRKEFFSPRKNVENLEDILDNIIDSDQNKSEEAFKRLSEIINNDINVVLFSANSIVSSISIQLLDVLHRPLYAKLILNVLLKLSQSRIFCEQIRKEILESVNVDLINIIKNEDLSDVVSDILTNLCLNCKMSVILEVYFRLLDSSSVVKNDIPLKLIWRHSKSIDFKNTEEIQRMFQILEEFFKKAVFTEILENTTTFKISILHLRECCVYFQDKIGRFNLGKYIKKIIDKILNDDDINIGVVRVK</sequence>
<dbReference type="SUPFAM" id="SSF48371">
    <property type="entry name" value="ARM repeat"/>
    <property type="match status" value="1"/>
</dbReference>
<dbReference type="VEuPathDB" id="MicrosporidiaDB:NCER_101395"/>
<comment type="caution">
    <text evidence="6">The sequence shown here is derived from an EMBL/GenBank/DDBJ whole genome shotgun (WGS) entry which is preliminary data.</text>
</comment>
<keyword evidence="3" id="KW-0206">Cytoskeleton</keyword>
<evidence type="ECO:0000256" key="4">
    <source>
        <dbReference type="SAM" id="MobiDB-lite"/>
    </source>
</evidence>
<dbReference type="InterPro" id="IPR034085">
    <property type="entry name" value="TOG"/>
</dbReference>
<protein>
    <submittedName>
        <fullName evidence="6">Microtubule associated protein</fullName>
    </submittedName>
</protein>
<evidence type="ECO:0000256" key="1">
    <source>
        <dbReference type="ARBA" id="ARBA00004245"/>
    </source>
</evidence>
<dbReference type="Proteomes" id="UP000034350">
    <property type="component" value="Unassembled WGS sequence"/>
</dbReference>
<accession>A0A0F9ZDW6</accession>
<reference evidence="6 7" key="1">
    <citation type="journal article" date="2015" name="Environ. Microbiol.">
        <title>Genome analyses suggest the presence of polyploidy and recent human-driven expansions in eight global populations of the honeybee pathogen Nosema ceranae.</title>
        <authorList>
            <person name="Pelin A."/>
            <person name="Selman M."/>
            <person name="Aris-Brosou S."/>
            <person name="Farinelli L."/>
            <person name="Corradi N."/>
        </authorList>
    </citation>
    <scope>NUCLEOTIDE SEQUENCE [LARGE SCALE GENOMIC DNA]</scope>
    <source>
        <strain evidence="6 7">PA08 1199</strain>
    </source>
</reference>
<feature type="domain" description="TOG" evidence="5">
    <location>
        <begin position="1"/>
        <end position="194"/>
    </location>
</feature>
<dbReference type="SMART" id="SM01349">
    <property type="entry name" value="TOG"/>
    <property type="match status" value="1"/>
</dbReference>
<dbReference type="Pfam" id="PF21041">
    <property type="entry name" value="XMAP215_CLASP_TOG"/>
    <property type="match status" value="1"/>
</dbReference>
<evidence type="ECO:0000256" key="3">
    <source>
        <dbReference type="ARBA" id="ARBA00023212"/>
    </source>
</evidence>
<evidence type="ECO:0000256" key="2">
    <source>
        <dbReference type="ARBA" id="ARBA00022490"/>
    </source>
</evidence>
<dbReference type="InterPro" id="IPR048491">
    <property type="entry name" value="XMAP215_CLASP_TOG"/>
</dbReference>
<dbReference type="VEuPathDB" id="MicrosporidiaDB:G9O61_00g000110"/>
<dbReference type="GO" id="GO:0015631">
    <property type="term" value="F:tubulin binding"/>
    <property type="evidence" value="ECO:0007669"/>
    <property type="project" value="InterPro"/>
</dbReference>
<keyword evidence="2" id="KW-0963">Cytoplasm</keyword>
<dbReference type="EMBL" id="JPQZ01000013">
    <property type="protein sequence ID" value="KKO75724.1"/>
    <property type="molecule type" value="Genomic_DNA"/>
</dbReference>
<dbReference type="GeneID" id="36318829"/>
<name>A0A0F9ZDW6_9MICR</name>
<dbReference type="OrthoDB" id="2195721at2759"/>
<dbReference type="InterPro" id="IPR011989">
    <property type="entry name" value="ARM-like"/>
</dbReference>
<dbReference type="AlphaFoldDB" id="A0A0F9ZDW6"/>
<dbReference type="RefSeq" id="XP_024331466.1">
    <property type="nucleotide sequence ID" value="XM_024473929.1"/>
</dbReference>
<dbReference type="VEuPathDB" id="MicrosporidiaDB:AAJ76_1300013136"/>
<evidence type="ECO:0000313" key="6">
    <source>
        <dbReference type="EMBL" id="KKO75724.1"/>
    </source>
</evidence>
<dbReference type="InterPro" id="IPR016024">
    <property type="entry name" value="ARM-type_fold"/>
</dbReference>
<evidence type="ECO:0000313" key="7">
    <source>
        <dbReference type="Proteomes" id="UP000034350"/>
    </source>
</evidence>
<feature type="region of interest" description="Disordered" evidence="4">
    <location>
        <begin position="616"/>
        <end position="643"/>
    </location>
</feature>
<proteinExistence type="predicted"/>
<organism evidence="6 7">
    <name type="scientific">Vairimorpha ceranae</name>
    <dbReference type="NCBI Taxonomy" id="40302"/>
    <lineage>
        <taxon>Eukaryota</taxon>
        <taxon>Fungi</taxon>
        <taxon>Fungi incertae sedis</taxon>
        <taxon>Microsporidia</taxon>
        <taxon>Nosematidae</taxon>
        <taxon>Vairimorpha</taxon>
    </lineage>
</organism>